<evidence type="ECO:0000313" key="3">
    <source>
        <dbReference type="Proteomes" id="UP000266841"/>
    </source>
</evidence>
<dbReference type="EMBL" id="AGNL01039301">
    <property type="protein sequence ID" value="EJK52746.1"/>
    <property type="molecule type" value="Genomic_DNA"/>
</dbReference>
<protein>
    <submittedName>
        <fullName evidence="2">Uncharacterized protein</fullName>
    </submittedName>
</protein>
<comment type="caution">
    <text evidence="2">The sequence shown here is derived from an EMBL/GenBank/DDBJ whole genome shotgun (WGS) entry which is preliminary data.</text>
</comment>
<feature type="compositionally biased region" description="Basic and acidic residues" evidence="1">
    <location>
        <begin position="161"/>
        <end position="179"/>
    </location>
</feature>
<feature type="compositionally biased region" description="Polar residues" evidence="1">
    <location>
        <begin position="120"/>
        <end position="157"/>
    </location>
</feature>
<feature type="compositionally biased region" description="Basic residues" evidence="1">
    <location>
        <begin position="180"/>
        <end position="190"/>
    </location>
</feature>
<evidence type="ECO:0000313" key="2">
    <source>
        <dbReference type="EMBL" id="EJK52746.1"/>
    </source>
</evidence>
<accession>K0RVA8</accession>
<dbReference type="Proteomes" id="UP000266841">
    <property type="component" value="Unassembled WGS sequence"/>
</dbReference>
<gene>
    <name evidence="2" type="ORF">THAOC_27950</name>
</gene>
<evidence type="ECO:0000256" key="1">
    <source>
        <dbReference type="SAM" id="MobiDB-lite"/>
    </source>
</evidence>
<proteinExistence type="predicted"/>
<feature type="compositionally biased region" description="Polar residues" evidence="1">
    <location>
        <begin position="68"/>
        <end position="78"/>
    </location>
</feature>
<sequence>MLRSTADTETERPNMGSLRASRASFRGQELRGRTPPASPVVGSSPSPPDWDAESRESLPSRVRRGWSSPASEPATSLLRTHPAREYKERSKQVSAAEARPFPRTRSNSESGRTDTRSNTEEVGQTTKDGTTSTPGEMSGHSFSITPRQPKTSFSTTPGPEPRQDRASRDGAHPEAEGVRRPLRRRQKQRKAGQAGR</sequence>
<reference evidence="2 3" key="1">
    <citation type="journal article" date="2012" name="Genome Biol.">
        <title>Genome and low-iron response of an oceanic diatom adapted to chronic iron limitation.</title>
        <authorList>
            <person name="Lommer M."/>
            <person name="Specht M."/>
            <person name="Roy A.S."/>
            <person name="Kraemer L."/>
            <person name="Andreson R."/>
            <person name="Gutowska M.A."/>
            <person name="Wolf J."/>
            <person name="Bergner S.V."/>
            <person name="Schilhabel M.B."/>
            <person name="Klostermeier U.C."/>
            <person name="Beiko R.G."/>
            <person name="Rosenstiel P."/>
            <person name="Hippler M."/>
            <person name="Laroche J."/>
        </authorList>
    </citation>
    <scope>NUCLEOTIDE SEQUENCE [LARGE SCALE GENOMIC DNA]</scope>
    <source>
        <strain evidence="2 3">CCMP1005</strain>
    </source>
</reference>
<feature type="compositionally biased region" description="Basic and acidic residues" evidence="1">
    <location>
        <begin position="82"/>
        <end position="91"/>
    </location>
</feature>
<dbReference type="AlphaFoldDB" id="K0RVA8"/>
<feature type="non-terminal residue" evidence="2">
    <location>
        <position position="196"/>
    </location>
</feature>
<name>K0RVA8_THAOC</name>
<keyword evidence="3" id="KW-1185">Reference proteome</keyword>
<feature type="region of interest" description="Disordered" evidence="1">
    <location>
        <begin position="1"/>
        <end position="196"/>
    </location>
</feature>
<organism evidence="2 3">
    <name type="scientific">Thalassiosira oceanica</name>
    <name type="common">Marine diatom</name>
    <dbReference type="NCBI Taxonomy" id="159749"/>
    <lineage>
        <taxon>Eukaryota</taxon>
        <taxon>Sar</taxon>
        <taxon>Stramenopiles</taxon>
        <taxon>Ochrophyta</taxon>
        <taxon>Bacillariophyta</taxon>
        <taxon>Coscinodiscophyceae</taxon>
        <taxon>Thalassiosirophycidae</taxon>
        <taxon>Thalassiosirales</taxon>
        <taxon>Thalassiosiraceae</taxon>
        <taxon>Thalassiosira</taxon>
    </lineage>
</organism>